<name>A0A653KX42_AERVE</name>
<protein>
    <submittedName>
        <fullName evidence="1">Uncharacterized protein</fullName>
    </submittedName>
</protein>
<reference evidence="1 2" key="1">
    <citation type="submission" date="2019-10" db="EMBL/GenBank/DDBJ databases">
        <authorList>
            <person name="Karimi E."/>
        </authorList>
    </citation>
    <scope>NUCLEOTIDE SEQUENCE [LARGE SCALE GENOMIC DNA]</scope>
    <source>
        <strain evidence="1">Aeromonas sp. 8C</strain>
    </source>
</reference>
<accession>A0A653KX42</accession>
<dbReference type="Proteomes" id="UP000439123">
    <property type="component" value="Unassembled WGS sequence"/>
</dbReference>
<sequence>MWGLPRPAMVRTNTVYIYSYFAGALDK</sequence>
<proteinExistence type="predicted"/>
<evidence type="ECO:0000313" key="1">
    <source>
        <dbReference type="EMBL" id="VXA84015.1"/>
    </source>
</evidence>
<dbReference type="AlphaFoldDB" id="A0A653KX42"/>
<organism evidence="1 2">
    <name type="scientific">Aeromonas veronii</name>
    <dbReference type="NCBI Taxonomy" id="654"/>
    <lineage>
        <taxon>Bacteria</taxon>
        <taxon>Pseudomonadati</taxon>
        <taxon>Pseudomonadota</taxon>
        <taxon>Gammaproteobacteria</taxon>
        <taxon>Aeromonadales</taxon>
        <taxon>Aeromonadaceae</taxon>
        <taxon>Aeromonas</taxon>
    </lineage>
</organism>
<gene>
    <name evidence="1" type="ORF">AERO8C_160168</name>
</gene>
<evidence type="ECO:0000313" key="2">
    <source>
        <dbReference type="Proteomes" id="UP000439123"/>
    </source>
</evidence>
<dbReference type="EMBL" id="CABWLC010000008">
    <property type="protein sequence ID" value="VXA84015.1"/>
    <property type="molecule type" value="Genomic_DNA"/>
</dbReference>